<organism evidence="1 2">
    <name type="scientific">Luteolibacter arcticus</name>
    <dbReference type="NCBI Taxonomy" id="1581411"/>
    <lineage>
        <taxon>Bacteria</taxon>
        <taxon>Pseudomonadati</taxon>
        <taxon>Verrucomicrobiota</taxon>
        <taxon>Verrucomicrobiia</taxon>
        <taxon>Verrucomicrobiales</taxon>
        <taxon>Verrucomicrobiaceae</taxon>
        <taxon>Luteolibacter</taxon>
    </lineage>
</organism>
<comment type="caution">
    <text evidence="1">The sequence shown here is derived from an EMBL/GenBank/DDBJ whole genome shotgun (WGS) entry which is preliminary data.</text>
</comment>
<dbReference type="Proteomes" id="UP001320876">
    <property type="component" value="Unassembled WGS sequence"/>
</dbReference>
<protein>
    <submittedName>
        <fullName evidence="1">Uncharacterized protein</fullName>
    </submittedName>
</protein>
<keyword evidence="2" id="KW-1185">Reference proteome</keyword>
<proteinExistence type="predicted"/>
<name>A0ABT3GH26_9BACT</name>
<dbReference type="EMBL" id="JAPDDT010000003">
    <property type="protein sequence ID" value="MCW1922922.1"/>
    <property type="molecule type" value="Genomic_DNA"/>
</dbReference>
<gene>
    <name evidence="1" type="ORF">OKA05_10195</name>
</gene>
<accession>A0ABT3GH26</accession>
<reference evidence="1 2" key="1">
    <citation type="submission" date="2022-10" db="EMBL/GenBank/DDBJ databases">
        <title>Luteolibacter arcticus strain CCTCC AB 2014275, whole genome shotgun sequencing project.</title>
        <authorList>
            <person name="Zhao G."/>
            <person name="Shen L."/>
        </authorList>
    </citation>
    <scope>NUCLEOTIDE SEQUENCE [LARGE SCALE GENOMIC DNA]</scope>
    <source>
        <strain evidence="1 2">CCTCC AB 2014275</strain>
    </source>
</reference>
<evidence type="ECO:0000313" key="1">
    <source>
        <dbReference type="EMBL" id="MCW1922922.1"/>
    </source>
</evidence>
<sequence length="113" mass="12176">MQKGGKGRFAGVTIRAEAGEFDGVHWAPEVSHFARAQYAGDVVAGIADARRWHLAKGGTDASIEVSQIEEILSDTTPDAVRLAATVAAWKALGNSEAELRFDQEGDRWVPIEL</sequence>
<dbReference type="RefSeq" id="WP_264487028.1">
    <property type="nucleotide sequence ID" value="NZ_JAPDDT010000003.1"/>
</dbReference>
<evidence type="ECO:0000313" key="2">
    <source>
        <dbReference type="Proteomes" id="UP001320876"/>
    </source>
</evidence>